<dbReference type="AlphaFoldDB" id="A0A532UUA6"/>
<protein>
    <submittedName>
        <fullName evidence="5">ATPase</fullName>
    </submittedName>
</protein>
<proteinExistence type="inferred from homology"/>
<evidence type="ECO:0000259" key="4">
    <source>
        <dbReference type="SMART" id="SM00382"/>
    </source>
</evidence>
<evidence type="ECO:0000256" key="3">
    <source>
        <dbReference type="ARBA" id="ARBA00022840"/>
    </source>
</evidence>
<dbReference type="Gene3D" id="3.40.50.300">
    <property type="entry name" value="P-loop containing nucleotide triphosphate hydrolases"/>
    <property type="match status" value="1"/>
</dbReference>
<comment type="caution">
    <text evidence="5">The sequence shown here is derived from an EMBL/GenBank/DDBJ whole genome shotgun (WGS) entry which is preliminary data.</text>
</comment>
<evidence type="ECO:0000256" key="2">
    <source>
        <dbReference type="ARBA" id="ARBA00022741"/>
    </source>
</evidence>
<dbReference type="Pfam" id="PF22977">
    <property type="entry name" value="WHD"/>
    <property type="match status" value="1"/>
</dbReference>
<evidence type="ECO:0000313" key="6">
    <source>
        <dbReference type="Proteomes" id="UP000319619"/>
    </source>
</evidence>
<gene>
    <name evidence="5" type="ORF">CEE37_12240</name>
</gene>
<keyword evidence="3" id="KW-0067">ATP-binding</keyword>
<accession>A0A532UUA6</accession>
<dbReference type="InterPro" id="IPR003593">
    <property type="entry name" value="AAA+_ATPase"/>
</dbReference>
<dbReference type="Proteomes" id="UP000319619">
    <property type="component" value="Unassembled WGS sequence"/>
</dbReference>
<dbReference type="EMBL" id="NJBN01000009">
    <property type="protein sequence ID" value="TKJ38530.1"/>
    <property type="molecule type" value="Genomic_DNA"/>
</dbReference>
<dbReference type="PANTHER" id="PTHR23073">
    <property type="entry name" value="26S PROTEASOME REGULATORY SUBUNIT"/>
    <property type="match status" value="1"/>
</dbReference>
<reference evidence="5 6" key="1">
    <citation type="submission" date="2017-06" db="EMBL/GenBank/DDBJ databases">
        <title>Novel microbial phyla capable of carbon fixation and sulfur reduction in deep-sea sediments.</title>
        <authorList>
            <person name="Huang J."/>
            <person name="Baker B."/>
            <person name="Wang Y."/>
        </authorList>
    </citation>
    <scope>NUCLEOTIDE SEQUENCE [LARGE SCALE GENOMIC DNA]</scope>
    <source>
        <strain evidence="5">B3_LCP</strain>
    </source>
</reference>
<feature type="domain" description="AAA+ ATPase" evidence="4">
    <location>
        <begin position="219"/>
        <end position="351"/>
    </location>
</feature>
<comment type="similarity">
    <text evidence="1">Belongs to the AAA ATPase family.</text>
</comment>
<dbReference type="SMART" id="SM00382">
    <property type="entry name" value="AAA"/>
    <property type="match status" value="1"/>
</dbReference>
<dbReference type="SUPFAM" id="SSF52540">
    <property type="entry name" value="P-loop containing nucleoside triphosphate hydrolases"/>
    <property type="match status" value="1"/>
</dbReference>
<keyword evidence="2" id="KW-0547">Nucleotide-binding</keyword>
<dbReference type="InterPro" id="IPR003959">
    <property type="entry name" value="ATPase_AAA_core"/>
</dbReference>
<dbReference type="InterPro" id="IPR054472">
    <property type="entry name" value="WHD"/>
</dbReference>
<name>A0A532UUA6_UNCL8</name>
<dbReference type="InterPro" id="IPR050221">
    <property type="entry name" value="26S_Proteasome_ATPase"/>
</dbReference>
<organism evidence="5 6">
    <name type="scientific">candidate division LCP-89 bacterium B3_LCP</name>
    <dbReference type="NCBI Taxonomy" id="2012998"/>
    <lineage>
        <taxon>Bacteria</taxon>
        <taxon>Pseudomonadati</taxon>
        <taxon>Bacteria division LCP-89</taxon>
    </lineage>
</organism>
<dbReference type="CDD" id="cd19481">
    <property type="entry name" value="RecA-like_protease"/>
    <property type="match status" value="1"/>
</dbReference>
<dbReference type="GO" id="GO:0005524">
    <property type="term" value="F:ATP binding"/>
    <property type="evidence" value="ECO:0007669"/>
    <property type="project" value="UniProtKB-KW"/>
</dbReference>
<evidence type="ECO:0000313" key="5">
    <source>
        <dbReference type="EMBL" id="TKJ38530.1"/>
    </source>
</evidence>
<evidence type="ECO:0000256" key="1">
    <source>
        <dbReference type="ARBA" id="ARBA00006914"/>
    </source>
</evidence>
<sequence>MNAKPETCTLDALTLEWERVELLARFLSDSRAGHTIPQEKLDHLQSLQQQIDVCRKQTNPWNDLVPVRLSPLEQDILACIIAPEAIPRIAWLFQSLQPGVPQPYPTLALLQELLALSPTESSQLYTVLSEDYPLRMHRLVDLQGSELSQPVQPSPRVISILLQRPHLMSNLPGTVRIRNSVSWADLILPQERKTILKEFLFWIQHKQIVVQEWGGSDCGGPIGLFSGPSGTGKTLAAVVLANELGWPLYRVDLGCLVSKYIGETEKNLNRLFDAAHEQKLVLQFDEADSLFSKRGEVKEARDRYANMEVSHLLARIESHQGPVILTTNLRKHLDTAFVRRFQVVVDFPRPDKTARAQLWKCHLPAGAPLLPEIDPAFLGEAVNLTGGHIRNAALYASYISAGYGQKIGYKQISLAVWRELNKEGREVSQSDLGPLAEYLVLDGLC</sequence>
<dbReference type="InterPro" id="IPR027417">
    <property type="entry name" value="P-loop_NTPase"/>
</dbReference>
<dbReference type="Pfam" id="PF00004">
    <property type="entry name" value="AAA"/>
    <property type="match status" value="1"/>
</dbReference>
<dbReference type="GO" id="GO:0016887">
    <property type="term" value="F:ATP hydrolysis activity"/>
    <property type="evidence" value="ECO:0007669"/>
    <property type="project" value="InterPro"/>
</dbReference>